<evidence type="ECO:0000313" key="15">
    <source>
        <dbReference type="Proteomes" id="UP000594892"/>
    </source>
</evidence>
<evidence type="ECO:0000256" key="11">
    <source>
        <dbReference type="SAM" id="Phobius"/>
    </source>
</evidence>
<comment type="subcellular location">
    <subcellularLocation>
        <location evidence="1">Cell inner membrane</location>
        <topology evidence="1">Single-pass membrane protein</topology>
    </subcellularLocation>
</comment>
<proteinExistence type="inferred from homology"/>
<dbReference type="Proteomes" id="UP001056386">
    <property type="component" value="Chromosome 1"/>
</dbReference>
<dbReference type="EMBL" id="CP099587">
    <property type="protein sequence ID" value="USS46727.1"/>
    <property type="molecule type" value="Genomic_DNA"/>
</dbReference>
<name>A0AAQ0BWC0_BURGL</name>
<keyword evidence="7 11" id="KW-1133">Transmembrane helix</keyword>
<evidence type="ECO:0000313" key="13">
    <source>
        <dbReference type="EMBL" id="QPQ94372.1"/>
    </source>
</evidence>
<gene>
    <name evidence="13" type="ORF">I6H06_19680</name>
    <name evidence="14" type="ORF">NFI99_17640</name>
</gene>
<dbReference type="AlphaFoldDB" id="A0AAQ0BWC0"/>
<dbReference type="Proteomes" id="UP000594892">
    <property type="component" value="Chromosome 2"/>
</dbReference>
<evidence type="ECO:0000313" key="14">
    <source>
        <dbReference type="EMBL" id="USS46727.1"/>
    </source>
</evidence>
<keyword evidence="3" id="KW-1003">Cell membrane</keyword>
<evidence type="ECO:0000313" key="16">
    <source>
        <dbReference type="Proteomes" id="UP001056386"/>
    </source>
</evidence>
<reference evidence="13 15" key="1">
    <citation type="submission" date="2020-12" db="EMBL/GenBank/DDBJ databases">
        <title>FDA dAtabase for Regulatory Grade micrObial Sequences (FDA-ARGOS): Supporting development and validation of Infectious Disease Dx tests.</title>
        <authorList>
            <person name="Minogue T."/>
            <person name="Wolcott M."/>
            <person name="Wasieloski L."/>
            <person name="Aguilar W."/>
            <person name="Moore D."/>
            <person name="Jaissle J."/>
            <person name="Tallon L."/>
            <person name="Sadzewicz L."/>
            <person name="Zhao X."/>
            <person name="Boylan J."/>
            <person name="Ott S."/>
            <person name="Bowen H."/>
            <person name="Vavikolanu K."/>
            <person name="Mehta A."/>
            <person name="Aluvathingal J."/>
            <person name="Nadendla S."/>
            <person name="Yan Y."/>
            <person name="Sichtig H."/>
        </authorList>
    </citation>
    <scope>NUCLEOTIDE SEQUENCE [LARGE SCALE GENOMIC DNA]</scope>
    <source>
        <strain evidence="13 15">FDAARGOS_949</strain>
    </source>
</reference>
<dbReference type="Pfam" id="PF07963">
    <property type="entry name" value="N_methyl"/>
    <property type="match status" value="1"/>
</dbReference>
<keyword evidence="16" id="KW-1185">Reference proteome</keyword>
<evidence type="ECO:0000256" key="6">
    <source>
        <dbReference type="ARBA" id="ARBA00022692"/>
    </source>
</evidence>
<dbReference type="InterPro" id="IPR045584">
    <property type="entry name" value="Pilin-like"/>
</dbReference>
<feature type="domain" description="General secretion pathway GspH" evidence="12">
    <location>
        <begin position="46"/>
        <end position="176"/>
    </location>
</feature>
<keyword evidence="5" id="KW-0997">Cell inner membrane</keyword>
<reference evidence="14" key="2">
    <citation type="submission" date="2022-06" db="EMBL/GenBank/DDBJ databases">
        <title>Draft genome sequence of Burkholderia glumae strain GR20004 isolated from rice panicle showing bacterial panicle blight.</title>
        <authorList>
            <person name="Choi S.Y."/>
            <person name="Lee Y.H."/>
        </authorList>
    </citation>
    <scope>NUCLEOTIDE SEQUENCE</scope>
    <source>
        <strain evidence="14">GR20004</strain>
    </source>
</reference>
<comment type="similarity">
    <text evidence="9">Belongs to the GSP H family.</text>
</comment>
<dbReference type="GO" id="GO:0015628">
    <property type="term" value="P:protein secretion by the type II secretion system"/>
    <property type="evidence" value="ECO:0007669"/>
    <property type="project" value="InterPro"/>
</dbReference>
<dbReference type="GO" id="GO:0005886">
    <property type="term" value="C:plasma membrane"/>
    <property type="evidence" value="ECO:0007669"/>
    <property type="project" value="UniProtKB-SubCell"/>
</dbReference>
<keyword evidence="8 11" id="KW-0472">Membrane</keyword>
<keyword evidence="6 11" id="KW-0812">Transmembrane</keyword>
<dbReference type="RefSeq" id="WP_012734763.1">
    <property type="nucleotide sequence ID" value="NZ_CP021074.1"/>
</dbReference>
<dbReference type="GO" id="GO:0015627">
    <property type="term" value="C:type II protein secretion system complex"/>
    <property type="evidence" value="ECO:0007669"/>
    <property type="project" value="InterPro"/>
</dbReference>
<dbReference type="InterPro" id="IPR012902">
    <property type="entry name" value="N_methyl_site"/>
</dbReference>
<feature type="transmembrane region" description="Helical" evidence="11">
    <location>
        <begin position="12"/>
        <end position="36"/>
    </location>
</feature>
<evidence type="ECO:0000256" key="3">
    <source>
        <dbReference type="ARBA" id="ARBA00022475"/>
    </source>
</evidence>
<evidence type="ECO:0000256" key="5">
    <source>
        <dbReference type="ARBA" id="ARBA00022519"/>
    </source>
</evidence>
<evidence type="ECO:0000259" key="12">
    <source>
        <dbReference type="Pfam" id="PF12019"/>
    </source>
</evidence>
<dbReference type="InterPro" id="IPR022346">
    <property type="entry name" value="T2SS_GspH"/>
</dbReference>
<evidence type="ECO:0000256" key="4">
    <source>
        <dbReference type="ARBA" id="ARBA00022481"/>
    </source>
</evidence>
<protein>
    <recommendedName>
        <fullName evidence="2">Type II secretion system protein H</fullName>
    </recommendedName>
    <alternativeName>
        <fullName evidence="10">General secretion pathway protein H</fullName>
    </alternativeName>
</protein>
<accession>A0AAQ0BWC0</accession>
<keyword evidence="4" id="KW-0488">Methylation</keyword>
<dbReference type="Pfam" id="PF12019">
    <property type="entry name" value="GspH"/>
    <property type="match status" value="1"/>
</dbReference>
<dbReference type="EMBL" id="CP065601">
    <property type="protein sequence ID" value="QPQ94372.1"/>
    <property type="molecule type" value="Genomic_DNA"/>
</dbReference>
<evidence type="ECO:0000256" key="7">
    <source>
        <dbReference type="ARBA" id="ARBA00022989"/>
    </source>
</evidence>
<evidence type="ECO:0000256" key="10">
    <source>
        <dbReference type="ARBA" id="ARBA00030775"/>
    </source>
</evidence>
<evidence type="ECO:0000256" key="1">
    <source>
        <dbReference type="ARBA" id="ARBA00004377"/>
    </source>
</evidence>
<dbReference type="Gene3D" id="3.55.40.10">
    <property type="entry name" value="minor pseudopilin epsh domain"/>
    <property type="match status" value="1"/>
</dbReference>
<dbReference type="GeneID" id="45697097"/>
<evidence type="ECO:0000256" key="2">
    <source>
        <dbReference type="ARBA" id="ARBA00021549"/>
    </source>
</evidence>
<dbReference type="SUPFAM" id="SSF54523">
    <property type="entry name" value="Pili subunits"/>
    <property type="match status" value="1"/>
</dbReference>
<evidence type="ECO:0000256" key="8">
    <source>
        <dbReference type="ARBA" id="ARBA00023136"/>
    </source>
</evidence>
<evidence type="ECO:0000256" key="9">
    <source>
        <dbReference type="ARBA" id="ARBA00025772"/>
    </source>
</evidence>
<dbReference type="NCBIfam" id="TIGR02532">
    <property type="entry name" value="IV_pilin_GFxxxE"/>
    <property type="match status" value="1"/>
</dbReference>
<sequence>MRDRARAAGVTLVESMVAIALVALVATYAMPSFVAWRQRDRVDARATAMLAALAAARVEAVSRGVRVVLCRGDGSAGQPCLAAQHRCDGEGAWSCAWAVVALDAAAPGDTARGTVLRRIPADSGVRVEGAVADVVFTPPAGQVIGGFRRFEFSARARISSTGGPVASRCLRIAAGGRARLSPGRCGAAR</sequence>
<organism evidence="13 15">
    <name type="scientific">Burkholderia glumae</name>
    <name type="common">Pseudomonas glumae</name>
    <dbReference type="NCBI Taxonomy" id="337"/>
    <lineage>
        <taxon>Bacteria</taxon>
        <taxon>Pseudomonadati</taxon>
        <taxon>Pseudomonadota</taxon>
        <taxon>Betaproteobacteria</taxon>
        <taxon>Burkholderiales</taxon>
        <taxon>Burkholderiaceae</taxon>
        <taxon>Burkholderia</taxon>
    </lineage>
</organism>